<keyword evidence="2" id="KW-0805">Transcription regulation</keyword>
<dbReference type="InterPro" id="IPR036388">
    <property type="entry name" value="WH-like_DNA-bd_sf"/>
</dbReference>
<feature type="domain" description="RNA polymerase sigma factor 70 region 4 type 2" evidence="6">
    <location>
        <begin position="143"/>
        <end position="194"/>
    </location>
</feature>
<name>A0ABV7XQ88_9GAMM</name>
<dbReference type="InterPro" id="IPR007627">
    <property type="entry name" value="RNA_pol_sigma70_r2"/>
</dbReference>
<evidence type="ECO:0000313" key="8">
    <source>
        <dbReference type="Proteomes" id="UP001595705"/>
    </source>
</evidence>
<dbReference type="InterPro" id="IPR014284">
    <property type="entry name" value="RNA_pol_sigma-70_dom"/>
</dbReference>
<dbReference type="RefSeq" id="WP_386745456.1">
    <property type="nucleotide sequence ID" value="NZ_JBHRYA010000012.1"/>
</dbReference>
<comment type="caution">
    <text evidence="7">The sequence shown here is derived from an EMBL/GenBank/DDBJ whole genome shotgun (WGS) entry which is preliminary data.</text>
</comment>
<keyword evidence="4" id="KW-0804">Transcription</keyword>
<keyword evidence="3" id="KW-0731">Sigma factor</keyword>
<dbReference type="PANTHER" id="PTHR43133">
    <property type="entry name" value="RNA POLYMERASE ECF-TYPE SIGMA FACTO"/>
    <property type="match status" value="1"/>
</dbReference>
<dbReference type="Gene3D" id="1.10.10.10">
    <property type="entry name" value="Winged helix-like DNA-binding domain superfamily/Winged helix DNA-binding domain"/>
    <property type="match status" value="1"/>
</dbReference>
<dbReference type="InterPro" id="IPR013325">
    <property type="entry name" value="RNA_pol_sigma_r2"/>
</dbReference>
<evidence type="ECO:0000259" key="6">
    <source>
        <dbReference type="Pfam" id="PF08281"/>
    </source>
</evidence>
<dbReference type="InterPro" id="IPR039425">
    <property type="entry name" value="RNA_pol_sigma-70-like"/>
</dbReference>
<dbReference type="SUPFAM" id="SSF88946">
    <property type="entry name" value="Sigma2 domain of RNA polymerase sigma factors"/>
    <property type="match status" value="1"/>
</dbReference>
<dbReference type="NCBIfam" id="TIGR02937">
    <property type="entry name" value="sigma70-ECF"/>
    <property type="match status" value="1"/>
</dbReference>
<dbReference type="Pfam" id="PF04542">
    <property type="entry name" value="Sigma70_r2"/>
    <property type="match status" value="1"/>
</dbReference>
<evidence type="ECO:0000259" key="5">
    <source>
        <dbReference type="Pfam" id="PF04542"/>
    </source>
</evidence>
<evidence type="ECO:0000256" key="1">
    <source>
        <dbReference type="ARBA" id="ARBA00010641"/>
    </source>
</evidence>
<organism evidence="7 8">
    <name type="scientific">Luteimonas soli</name>
    <dbReference type="NCBI Taxonomy" id="1648966"/>
    <lineage>
        <taxon>Bacteria</taxon>
        <taxon>Pseudomonadati</taxon>
        <taxon>Pseudomonadota</taxon>
        <taxon>Gammaproteobacteria</taxon>
        <taxon>Lysobacterales</taxon>
        <taxon>Lysobacteraceae</taxon>
        <taxon>Luteimonas</taxon>
    </lineage>
</organism>
<sequence>MPDRAATEAIAWSTLPDAELVALAQRGQRGAFRELMQRCNQRLFRVARAVVRDDAEAEDVVQEAYTHAFAALSTFRGESSLSTWLTRIVLNEANGRLRRRRPSVDIATFEATPQEDSRVVSFPNRFGNEDPAAAAARAQIRGLIEHAIDDLPDAFRIVFIMREVEGCSVDETATTLGVRPETVKTRLHRARRLLRGTLQDSLAATLGEAFPFLGPRCARMTEAVLARLAAATEATTGDRL</sequence>
<reference evidence="8" key="1">
    <citation type="journal article" date="2019" name="Int. J. Syst. Evol. Microbiol.">
        <title>The Global Catalogue of Microorganisms (GCM) 10K type strain sequencing project: providing services to taxonomists for standard genome sequencing and annotation.</title>
        <authorList>
            <consortium name="The Broad Institute Genomics Platform"/>
            <consortium name="The Broad Institute Genome Sequencing Center for Infectious Disease"/>
            <person name="Wu L."/>
            <person name="Ma J."/>
        </authorList>
    </citation>
    <scope>NUCLEOTIDE SEQUENCE [LARGE SCALE GENOMIC DNA]</scope>
    <source>
        <strain evidence="8">KCTC 42441</strain>
    </source>
</reference>
<dbReference type="Gene3D" id="1.10.1740.10">
    <property type="match status" value="1"/>
</dbReference>
<dbReference type="SUPFAM" id="SSF88659">
    <property type="entry name" value="Sigma3 and sigma4 domains of RNA polymerase sigma factors"/>
    <property type="match status" value="1"/>
</dbReference>
<protein>
    <submittedName>
        <fullName evidence="7">RNA polymerase sigma factor</fullName>
    </submittedName>
</protein>
<dbReference type="Proteomes" id="UP001595705">
    <property type="component" value="Unassembled WGS sequence"/>
</dbReference>
<dbReference type="InterPro" id="IPR013324">
    <property type="entry name" value="RNA_pol_sigma_r3/r4-like"/>
</dbReference>
<keyword evidence="8" id="KW-1185">Reference proteome</keyword>
<evidence type="ECO:0000313" key="7">
    <source>
        <dbReference type="EMBL" id="MFC3717478.1"/>
    </source>
</evidence>
<gene>
    <name evidence="7" type="ORF">ACFONC_15105</name>
</gene>
<evidence type="ECO:0000256" key="4">
    <source>
        <dbReference type="ARBA" id="ARBA00023163"/>
    </source>
</evidence>
<accession>A0ABV7XQ88</accession>
<dbReference type="Pfam" id="PF08281">
    <property type="entry name" value="Sigma70_r4_2"/>
    <property type="match status" value="1"/>
</dbReference>
<evidence type="ECO:0000256" key="3">
    <source>
        <dbReference type="ARBA" id="ARBA00023082"/>
    </source>
</evidence>
<evidence type="ECO:0000256" key="2">
    <source>
        <dbReference type="ARBA" id="ARBA00023015"/>
    </source>
</evidence>
<feature type="domain" description="RNA polymerase sigma-70 region 2" evidence="5">
    <location>
        <begin position="35"/>
        <end position="101"/>
    </location>
</feature>
<dbReference type="InterPro" id="IPR013249">
    <property type="entry name" value="RNA_pol_sigma70_r4_t2"/>
</dbReference>
<dbReference type="NCBIfam" id="NF008888">
    <property type="entry name" value="PRK11922.1"/>
    <property type="match status" value="1"/>
</dbReference>
<dbReference type="PANTHER" id="PTHR43133:SF51">
    <property type="entry name" value="RNA POLYMERASE SIGMA FACTOR"/>
    <property type="match status" value="1"/>
</dbReference>
<proteinExistence type="inferred from homology"/>
<comment type="similarity">
    <text evidence="1">Belongs to the sigma-70 factor family. ECF subfamily.</text>
</comment>
<dbReference type="EMBL" id="JBHRYA010000012">
    <property type="protein sequence ID" value="MFC3717478.1"/>
    <property type="molecule type" value="Genomic_DNA"/>
</dbReference>